<dbReference type="OrthoDB" id="5962705at2759"/>
<comment type="subcellular location">
    <subcellularLocation>
        <location evidence="1">Membrane</location>
        <topology evidence="1">Multi-pass membrane protein</topology>
    </subcellularLocation>
</comment>
<dbReference type="AlphaFoldDB" id="A0A0C2H0I1"/>
<dbReference type="PROSITE" id="PS50262">
    <property type="entry name" value="G_PROTEIN_RECEP_F1_2"/>
    <property type="match status" value="1"/>
</dbReference>
<evidence type="ECO:0000256" key="8">
    <source>
        <dbReference type="SAM" id="Phobius"/>
    </source>
</evidence>
<evidence type="ECO:0000313" key="10">
    <source>
        <dbReference type="EMBL" id="KIH62836.1"/>
    </source>
</evidence>
<keyword evidence="11" id="KW-1185">Reference proteome</keyword>
<dbReference type="EMBL" id="KN729049">
    <property type="protein sequence ID" value="KIH62836.1"/>
    <property type="molecule type" value="Genomic_DNA"/>
</dbReference>
<evidence type="ECO:0000256" key="5">
    <source>
        <dbReference type="ARBA" id="ARBA00023136"/>
    </source>
</evidence>
<evidence type="ECO:0000256" key="6">
    <source>
        <dbReference type="ARBA" id="ARBA00023170"/>
    </source>
</evidence>
<keyword evidence="7" id="KW-0807">Transducer</keyword>
<keyword evidence="2 8" id="KW-0812">Transmembrane</keyword>
<dbReference type="PRINTS" id="PR00237">
    <property type="entry name" value="GPCRRHODOPSN"/>
</dbReference>
<dbReference type="PANTHER" id="PTHR24243">
    <property type="entry name" value="G-PROTEIN COUPLED RECEPTOR"/>
    <property type="match status" value="1"/>
</dbReference>
<evidence type="ECO:0000256" key="1">
    <source>
        <dbReference type="ARBA" id="ARBA00004141"/>
    </source>
</evidence>
<dbReference type="Proteomes" id="UP000054047">
    <property type="component" value="Unassembled WGS sequence"/>
</dbReference>
<evidence type="ECO:0000256" key="3">
    <source>
        <dbReference type="ARBA" id="ARBA00022989"/>
    </source>
</evidence>
<evidence type="ECO:0000259" key="9">
    <source>
        <dbReference type="PROSITE" id="PS50262"/>
    </source>
</evidence>
<evidence type="ECO:0000256" key="2">
    <source>
        <dbReference type="ARBA" id="ARBA00022692"/>
    </source>
</evidence>
<sequence length="276" mass="31351">MSHPLRSQSSPKVSRAYFTIIVMWAVSAVAALPIGYIVIINRLPLPPWAMDQPWTGKVSDDYETVKHTEFCAMDLAEQQFQKHLIYFAFLAFFLVPAFLITMMYSHIATRIASTDTLLCVDKKEARTKATHNVIKMLVSVVVSFFICWLPFHIQRLLSLFITYHEGNVSPAVETLSTLVFYISGCCYYSNSAINPILYNVFSEKYRKAFFCTIFGPGIAKKIRPQWYITKSSGLRSNMDNSSCAHRNTGNSAKFLMAPKDRYMKSCVDIKTSAILI</sequence>
<dbReference type="PANTHER" id="PTHR24243:SF208">
    <property type="entry name" value="PYROKININ-1 RECEPTOR"/>
    <property type="match status" value="1"/>
</dbReference>
<name>A0A0C2H0I1_9BILA</name>
<gene>
    <name evidence="10" type="ORF">ANCDUO_06881</name>
</gene>
<keyword evidence="5 8" id="KW-0472">Membrane</keyword>
<feature type="transmembrane region" description="Helical" evidence="8">
    <location>
        <begin position="84"/>
        <end position="104"/>
    </location>
</feature>
<evidence type="ECO:0000313" key="11">
    <source>
        <dbReference type="Proteomes" id="UP000054047"/>
    </source>
</evidence>
<feature type="transmembrane region" description="Helical" evidence="8">
    <location>
        <begin position="132"/>
        <end position="151"/>
    </location>
</feature>
<keyword evidence="4" id="KW-0297">G-protein coupled receptor</keyword>
<organism evidence="10 11">
    <name type="scientific">Ancylostoma duodenale</name>
    <dbReference type="NCBI Taxonomy" id="51022"/>
    <lineage>
        <taxon>Eukaryota</taxon>
        <taxon>Metazoa</taxon>
        <taxon>Ecdysozoa</taxon>
        <taxon>Nematoda</taxon>
        <taxon>Chromadorea</taxon>
        <taxon>Rhabditida</taxon>
        <taxon>Rhabditina</taxon>
        <taxon>Rhabditomorpha</taxon>
        <taxon>Strongyloidea</taxon>
        <taxon>Ancylostomatidae</taxon>
        <taxon>Ancylostomatinae</taxon>
        <taxon>Ancylostoma</taxon>
    </lineage>
</organism>
<dbReference type="InterPro" id="IPR000276">
    <property type="entry name" value="GPCR_Rhodpsn"/>
</dbReference>
<dbReference type="GO" id="GO:0008188">
    <property type="term" value="F:neuropeptide receptor activity"/>
    <property type="evidence" value="ECO:0007669"/>
    <property type="project" value="TreeGrafter"/>
</dbReference>
<keyword evidence="3 8" id="KW-1133">Transmembrane helix</keyword>
<accession>A0A0C2H0I1</accession>
<protein>
    <submittedName>
        <fullName evidence="10">7 transmembrane receptor</fullName>
    </submittedName>
</protein>
<dbReference type="Gene3D" id="1.20.1070.10">
    <property type="entry name" value="Rhodopsin 7-helix transmembrane proteins"/>
    <property type="match status" value="1"/>
</dbReference>
<dbReference type="Pfam" id="PF00001">
    <property type="entry name" value="7tm_1"/>
    <property type="match status" value="1"/>
</dbReference>
<proteinExistence type="predicted"/>
<dbReference type="SUPFAM" id="SSF81321">
    <property type="entry name" value="Family A G protein-coupled receptor-like"/>
    <property type="match status" value="1"/>
</dbReference>
<dbReference type="InterPro" id="IPR017452">
    <property type="entry name" value="GPCR_Rhodpsn_7TM"/>
</dbReference>
<dbReference type="GO" id="GO:0005886">
    <property type="term" value="C:plasma membrane"/>
    <property type="evidence" value="ECO:0007669"/>
    <property type="project" value="TreeGrafter"/>
</dbReference>
<evidence type="ECO:0000256" key="7">
    <source>
        <dbReference type="ARBA" id="ARBA00023224"/>
    </source>
</evidence>
<keyword evidence="6 10" id="KW-0675">Receptor</keyword>
<evidence type="ECO:0000256" key="4">
    <source>
        <dbReference type="ARBA" id="ARBA00023040"/>
    </source>
</evidence>
<reference evidence="10 11" key="1">
    <citation type="submission" date="2013-12" db="EMBL/GenBank/DDBJ databases">
        <title>Draft genome of the parsitic nematode Ancylostoma duodenale.</title>
        <authorList>
            <person name="Mitreva M."/>
        </authorList>
    </citation>
    <scope>NUCLEOTIDE SEQUENCE [LARGE SCALE GENOMIC DNA]</scope>
    <source>
        <strain evidence="10 11">Zhejiang</strain>
    </source>
</reference>
<feature type="domain" description="G-protein coupled receptors family 1 profile" evidence="9">
    <location>
        <begin position="1"/>
        <end position="198"/>
    </location>
</feature>
<feature type="transmembrane region" description="Helical" evidence="8">
    <location>
        <begin position="16"/>
        <end position="40"/>
    </location>
</feature>